<feature type="compositionally biased region" description="Basic and acidic residues" evidence="7">
    <location>
        <begin position="362"/>
        <end position="374"/>
    </location>
</feature>
<keyword evidence="5" id="KW-0539">Nucleus</keyword>
<feature type="domain" description="C2H2-type" evidence="8">
    <location>
        <begin position="645"/>
        <end position="672"/>
    </location>
</feature>
<feature type="compositionally biased region" description="Low complexity" evidence="7">
    <location>
        <begin position="735"/>
        <end position="751"/>
    </location>
</feature>
<feature type="compositionally biased region" description="Polar residues" evidence="7">
    <location>
        <begin position="306"/>
        <end position="321"/>
    </location>
</feature>
<feature type="compositionally biased region" description="Basic and acidic residues" evidence="7">
    <location>
        <begin position="594"/>
        <end position="603"/>
    </location>
</feature>
<keyword evidence="4" id="KW-0862">Zinc</keyword>
<evidence type="ECO:0000313" key="10">
    <source>
        <dbReference type="Proteomes" id="UP000823561"/>
    </source>
</evidence>
<dbReference type="InterPro" id="IPR013087">
    <property type="entry name" value="Znf_C2H2_type"/>
</dbReference>
<feature type="compositionally biased region" description="Pro residues" evidence="7">
    <location>
        <begin position="624"/>
        <end position="633"/>
    </location>
</feature>
<evidence type="ECO:0000259" key="8">
    <source>
        <dbReference type="PROSITE" id="PS50157"/>
    </source>
</evidence>
<accession>A0AAV6GZA8</accession>
<protein>
    <recommendedName>
        <fullName evidence="8">C2H2-type domain-containing protein</fullName>
    </recommendedName>
</protein>
<dbReference type="Gene3D" id="3.30.160.60">
    <property type="entry name" value="Classic Zinc Finger"/>
    <property type="match status" value="1"/>
</dbReference>
<dbReference type="EMBL" id="JADWDJ010000007">
    <property type="protein sequence ID" value="KAG5279027.1"/>
    <property type="molecule type" value="Genomic_DNA"/>
</dbReference>
<feature type="region of interest" description="Disordered" evidence="7">
    <location>
        <begin position="434"/>
        <end position="539"/>
    </location>
</feature>
<feature type="compositionally biased region" description="Low complexity" evidence="7">
    <location>
        <begin position="434"/>
        <end position="451"/>
    </location>
</feature>
<dbReference type="GO" id="GO:0000978">
    <property type="term" value="F:RNA polymerase II cis-regulatory region sequence-specific DNA binding"/>
    <property type="evidence" value="ECO:0007669"/>
    <property type="project" value="TreeGrafter"/>
</dbReference>
<feature type="compositionally biased region" description="Polar residues" evidence="7">
    <location>
        <begin position="508"/>
        <end position="530"/>
    </location>
</feature>
<dbReference type="PROSITE" id="PS00028">
    <property type="entry name" value="ZINC_FINGER_C2H2_1"/>
    <property type="match status" value="5"/>
</dbReference>
<feature type="compositionally biased region" description="Low complexity" evidence="7">
    <location>
        <begin position="468"/>
        <end position="477"/>
    </location>
</feature>
<feature type="compositionally biased region" description="Basic and acidic residues" evidence="7">
    <location>
        <begin position="789"/>
        <end position="800"/>
    </location>
</feature>
<feature type="region of interest" description="Disordered" evidence="7">
    <location>
        <begin position="594"/>
        <end position="639"/>
    </location>
</feature>
<keyword evidence="10" id="KW-1185">Reference proteome</keyword>
<feature type="compositionally biased region" description="Low complexity" evidence="7">
    <location>
        <begin position="716"/>
        <end position="725"/>
    </location>
</feature>
<feature type="region of interest" description="Disordered" evidence="7">
    <location>
        <begin position="1"/>
        <end position="60"/>
    </location>
</feature>
<dbReference type="AlphaFoldDB" id="A0AAV6GZA8"/>
<feature type="compositionally biased region" description="Polar residues" evidence="7">
    <location>
        <begin position="47"/>
        <end position="57"/>
    </location>
</feature>
<dbReference type="Pfam" id="PF23015">
    <property type="entry name" value="zf-WIZ"/>
    <property type="match status" value="1"/>
</dbReference>
<evidence type="ECO:0000256" key="2">
    <source>
        <dbReference type="ARBA" id="ARBA00022723"/>
    </source>
</evidence>
<dbReference type="InterPro" id="IPR055125">
    <property type="entry name" value="Wiz_C_Znf"/>
</dbReference>
<evidence type="ECO:0000256" key="1">
    <source>
        <dbReference type="ARBA" id="ARBA00004123"/>
    </source>
</evidence>
<feature type="compositionally biased region" description="Low complexity" evidence="7">
    <location>
        <begin position="334"/>
        <end position="353"/>
    </location>
</feature>
<dbReference type="GO" id="GO:0000981">
    <property type="term" value="F:DNA-binding transcription factor activity, RNA polymerase II-specific"/>
    <property type="evidence" value="ECO:0007669"/>
    <property type="project" value="TreeGrafter"/>
</dbReference>
<dbReference type="Proteomes" id="UP000823561">
    <property type="component" value="Chromosome 7"/>
</dbReference>
<feature type="domain" description="C2H2-type" evidence="8">
    <location>
        <begin position="379"/>
        <end position="401"/>
    </location>
</feature>
<feature type="domain" description="C2H2-type" evidence="8">
    <location>
        <begin position="251"/>
        <end position="273"/>
    </location>
</feature>
<dbReference type="SMART" id="SM00355">
    <property type="entry name" value="ZnF_C2H2"/>
    <property type="match status" value="6"/>
</dbReference>
<feature type="domain" description="C2H2-type" evidence="8">
    <location>
        <begin position="62"/>
        <end position="84"/>
    </location>
</feature>
<comment type="caution">
    <text evidence="9">The sequence shown here is derived from an EMBL/GenBank/DDBJ whole genome shotgun (WGS) entry which is preliminary data.</text>
</comment>
<sequence length="890" mass="95690">MGVMKNPEDNIPAGNSSEKPKTSVVTAKKKRRDPTIKYLSVQRKSMETPTTPSSDSGLSEEHKCELCGTCFETRRGLSSHARCHLRQLGVSVSDSSGAPIELLYRLIEERDGQLPKPAPQPNPLKRHKGLPLVKREGQVQGPALKIKISNLVRKKYSIFSQASTARKSSAAAIASRLSSPPVPQSATLRRFGSSASTASFPLSTLHVKDAGPSAEKSPLVTASAKPQWAPQASDAPLNLMTVDPAGRDDVHVCELCGAWFETRKGLSSHARAHLRTFGIDTAEAKGAPIDTLHQFMISKGLKPGSATMQASSVKQEESTLAISAKRPAPPSPSPKASSSSPSAKRFKSSSSSAEGLPLPESLQKDDESAKSDGESARDIVCEFCGELFMRSQSLSSHARSHLRQLGITEWSVQGSPMATLREVMAQRGVTSILKLPSSSPSQALPSARSPLKIPPPPPSPLRVPSPLKPSASAPLKLPKARKGSRFVNKAKDEPTEVDVSEVVATPGPSRSGTPQSPFRSDLSSANTQSPMRAPKPELDVNQPVECDYCNDTFDSRKALSCHARAHLRQLGVRWPAQASPIDALHELMQREGAVRATEVKREPSPGPSPSPGKRQSASPVAFTLPPPGEPAPKGPKASSSEAFDATCELCGFDFENRKALASHARAHLRQQGVDWRLNGSPIETLSAWMQKEPGKVAELHKRYMMGDLPNIRKRSSSSPCPSSDSEAAHGGGHRASSLLRSSQGSSRASGSKGDKSHGNQGSAGAHSELNVRQPREQHTTCRRPPKHQSHADNRVRENKPPKPSRSGNVPSLVPRPPDTPLVRQVGKVYSLKCRFCDKEFRGPLSVQEDWVRHLQEHILNLKKDGSATAPTSPLPPATPAPPIHLTPQPV</sequence>
<feature type="compositionally biased region" description="Pro residues" evidence="7">
    <location>
        <begin position="452"/>
        <end position="467"/>
    </location>
</feature>
<organism evidence="9 10">
    <name type="scientific">Alosa alosa</name>
    <name type="common">allis shad</name>
    <dbReference type="NCBI Taxonomy" id="278164"/>
    <lineage>
        <taxon>Eukaryota</taxon>
        <taxon>Metazoa</taxon>
        <taxon>Chordata</taxon>
        <taxon>Craniata</taxon>
        <taxon>Vertebrata</taxon>
        <taxon>Euteleostomi</taxon>
        <taxon>Actinopterygii</taxon>
        <taxon>Neopterygii</taxon>
        <taxon>Teleostei</taxon>
        <taxon>Clupei</taxon>
        <taxon>Clupeiformes</taxon>
        <taxon>Clupeoidei</taxon>
        <taxon>Clupeidae</taxon>
        <taxon>Alosa</taxon>
    </lineage>
</organism>
<dbReference type="SUPFAM" id="SSF57667">
    <property type="entry name" value="beta-beta-alpha zinc fingers"/>
    <property type="match status" value="2"/>
</dbReference>
<comment type="subcellular location">
    <subcellularLocation>
        <location evidence="1">Nucleus</location>
    </subcellularLocation>
</comment>
<dbReference type="PROSITE" id="PS50157">
    <property type="entry name" value="ZINC_FINGER_C2H2_2"/>
    <property type="match status" value="5"/>
</dbReference>
<evidence type="ECO:0000256" key="4">
    <source>
        <dbReference type="ARBA" id="ARBA00022833"/>
    </source>
</evidence>
<feature type="domain" description="C2H2-type" evidence="8">
    <location>
        <begin position="544"/>
        <end position="566"/>
    </location>
</feature>
<dbReference type="GO" id="GO:0005634">
    <property type="term" value="C:nucleus"/>
    <property type="evidence" value="ECO:0007669"/>
    <property type="project" value="UniProtKB-SubCell"/>
</dbReference>
<feature type="region of interest" description="Disordered" evidence="7">
    <location>
        <begin position="862"/>
        <end position="890"/>
    </location>
</feature>
<proteinExistence type="predicted"/>
<reference evidence="9" key="1">
    <citation type="submission" date="2020-10" db="EMBL/GenBank/DDBJ databases">
        <title>Chromosome-scale genome assembly of the Allis shad, Alosa alosa.</title>
        <authorList>
            <person name="Margot Z."/>
            <person name="Christophe K."/>
            <person name="Cabau C."/>
            <person name="Louis A."/>
            <person name="Berthelot C."/>
            <person name="Parey E."/>
            <person name="Roest Crollius H."/>
            <person name="Montfort J."/>
            <person name="Robinson-Rechavi M."/>
            <person name="Bucao C."/>
            <person name="Bouchez O."/>
            <person name="Gislard M."/>
            <person name="Lluch J."/>
            <person name="Milhes M."/>
            <person name="Lampietro C."/>
            <person name="Lopez Roques C."/>
            <person name="Donnadieu C."/>
            <person name="Braasch I."/>
            <person name="Desvignes T."/>
            <person name="Postlethwait J."/>
            <person name="Bobe J."/>
            <person name="Guiguen Y."/>
        </authorList>
    </citation>
    <scope>NUCLEOTIDE SEQUENCE</scope>
    <source>
        <strain evidence="9">M-15738</strain>
        <tissue evidence="9">Blood</tissue>
    </source>
</reference>
<evidence type="ECO:0000256" key="5">
    <source>
        <dbReference type="ARBA" id="ARBA00023242"/>
    </source>
</evidence>
<gene>
    <name evidence="9" type="ORF">AALO_G00105310</name>
</gene>
<feature type="compositionally biased region" description="Pro residues" evidence="7">
    <location>
        <begin position="872"/>
        <end position="890"/>
    </location>
</feature>
<dbReference type="InterPro" id="IPR051643">
    <property type="entry name" value="Transcr_Reg_ZincFinger"/>
</dbReference>
<feature type="region of interest" description="Disordered" evidence="7">
    <location>
        <begin position="306"/>
        <end position="374"/>
    </location>
</feature>
<dbReference type="PANTHER" id="PTHR24396">
    <property type="entry name" value="ZINC FINGER PROTEIN"/>
    <property type="match status" value="1"/>
</dbReference>
<evidence type="ECO:0000313" key="9">
    <source>
        <dbReference type="EMBL" id="KAG5279027.1"/>
    </source>
</evidence>
<evidence type="ECO:0000256" key="6">
    <source>
        <dbReference type="PROSITE-ProRule" id="PRU00042"/>
    </source>
</evidence>
<keyword evidence="3 6" id="KW-0863">Zinc-finger</keyword>
<evidence type="ECO:0000256" key="3">
    <source>
        <dbReference type="ARBA" id="ARBA00022771"/>
    </source>
</evidence>
<feature type="region of interest" description="Disordered" evidence="7">
    <location>
        <begin position="707"/>
        <end position="822"/>
    </location>
</feature>
<keyword evidence="2" id="KW-0479">Metal-binding</keyword>
<dbReference type="InterPro" id="IPR036236">
    <property type="entry name" value="Znf_C2H2_sf"/>
</dbReference>
<name>A0AAV6GZA8_9TELE</name>
<dbReference type="PANTHER" id="PTHR24396:SF29">
    <property type="entry name" value="PROTEIN WIZ ISOFORM X1"/>
    <property type="match status" value="1"/>
</dbReference>
<evidence type="ECO:0000256" key="7">
    <source>
        <dbReference type="SAM" id="MobiDB-lite"/>
    </source>
</evidence>
<dbReference type="GO" id="GO:0008270">
    <property type="term" value="F:zinc ion binding"/>
    <property type="evidence" value="ECO:0007669"/>
    <property type="project" value="UniProtKB-KW"/>
</dbReference>